<name>A0A410FZX7_9FLAO</name>
<evidence type="ECO:0000313" key="9">
    <source>
        <dbReference type="Proteomes" id="UP000285517"/>
    </source>
</evidence>
<evidence type="ECO:0000256" key="5">
    <source>
        <dbReference type="ARBA" id="ARBA00023163"/>
    </source>
</evidence>
<dbReference type="InterPro" id="IPR036388">
    <property type="entry name" value="WH-like_DNA-bd_sf"/>
</dbReference>
<dbReference type="KEGG" id="aev:EI546_02035"/>
<keyword evidence="5" id="KW-0804">Transcription</keyword>
<accession>A0A410FZX7</accession>
<organism evidence="8 9">
    <name type="scientific">Aequorivita ciconiae</name>
    <dbReference type="NCBI Taxonomy" id="2494375"/>
    <lineage>
        <taxon>Bacteria</taxon>
        <taxon>Pseudomonadati</taxon>
        <taxon>Bacteroidota</taxon>
        <taxon>Flavobacteriia</taxon>
        <taxon>Flavobacteriales</taxon>
        <taxon>Flavobacteriaceae</taxon>
        <taxon>Aequorivita</taxon>
    </lineage>
</organism>
<evidence type="ECO:0000256" key="4">
    <source>
        <dbReference type="ARBA" id="ARBA00023125"/>
    </source>
</evidence>
<evidence type="ECO:0000313" key="8">
    <source>
        <dbReference type="EMBL" id="QAA80582.1"/>
    </source>
</evidence>
<evidence type="ECO:0000256" key="2">
    <source>
        <dbReference type="ARBA" id="ARBA00023015"/>
    </source>
</evidence>
<dbReference type="EMBL" id="CP034951">
    <property type="protein sequence ID" value="QAA80582.1"/>
    <property type="molecule type" value="Genomic_DNA"/>
</dbReference>
<keyword evidence="4" id="KW-0238">DNA-binding</keyword>
<comment type="similarity">
    <text evidence="1">Belongs to the sigma-70 factor family. ECF subfamily.</text>
</comment>
<dbReference type="InterPro" id="IPR039425">
    <property type="entry name" value="RNA_pol_sigma-70-like"/>
</dbReference>
<dbReference type="Pfam" id="PF08281">
    <property type="entry name" value="Sigma70_r4_2"/>
    <property type="match status" value="1"/>
</dbReference>
<dbReference type="Proteomes" id="UP000285517">
    <property type="component" value="Chromosome"/>
</dbReference>
<dbReference type="InterPro" id="IPR007627">
    <property type="entry name" value="RNA_pol_sigma70_r2"/>
</dbReference>
<sequence>MIPTNLNIDDLLILCKKDNRLAQAEIYDRYQRAMFNVSVRIVKDPDEAEDVMQESFITAFDKLESFKGEAPFGAWLKRIVINKSLNHLKKSEKYAMLSEKNLRNLADESYELDEEDYSKIKAAKVMESLAKLHTSYNRILTLHLIEGYDYEELCEILNISYTNCRTLISRAKDSLRKQLTL</sequence>
<keyword evidence="3" id="KW-0731">Sigma factor</keyword>
<dbReference type="RefSeq" id="WP_128248979.1">
    <property type="nucleotide sequence ID" value="NZ_CP034951.1"/>
</dbReference>
<dbReference type="NCBIfam" id="TIGR02937">
    <property type="entry name" value="sigma70-ECF"/>
    <property type="match status" value="1"/>
</dbReference>
<dbReference type="Gene3D" id="1.10.1740.10">
    <property type="match status" value="1"/>
</dbReference>
<keyword evidence="9" id="KW-1185">Reference proteome</keyword>
<dbReference type="SUPFAM" id="SSF88946">
    <property type="entry name" value="Sigma2 domain of RNA polymerase sigma factors"/>
    <property type="match status" value="1"/>
</dbReference>
<feature type="domain" description="RNA polymerase sigma-70 region 2" evidence="6">
    <location>
        <begin position="26"/>
        <end position="92"/>
    </location>
</feature>
<reference evidence="8 9" key="1">
    <citation type="submission" date="2019-01" db="EMBL/GenBank/DDBJ databases">
        <title>Complete genome sequencing of Aequorivita sp. H23M31.</title>
        <authorList>
            <person name="Bae J.-W."/>
        </authorList>
    </citation>
    <scope>NUCLEOTIDE SEQUENCE [LARGE SCALE GENOMIC DNA]</scope>
    <source>
        <strain evidence="8 9">H23M31</strain>
    </source>
</reference>
<dbReference type="Pfam" id="PF04542">
    <property type="entry name" value="Sigma70_r2"/>
    <property type="match status" value="1"/>
</dbReference>
<dbReference type="GO" id="GO:0003677">
    <property type="term" value="F:DNA binding"/>
    <property type="evidence" value="ECO:0007669"/>
    <property type="project" value="UniProtKB-KW"/>
</dbReference>
<dbReference type="Gene3D" id="1.10.10.10">
    <property type="entry name" value="Winged helix-like DNA-binding domain superfamily/Winged helix DNA-binding domain"/>
    <property type="match status" value="1"/>
</dbReference>
<dbReference type="InterPro" id="IPR014284">
    <property type="entry name" value="RNA_pol_sigma-70_dom"/>
</dbReference>
<evidence type="ECO:0000256" key="3">
    <source>
        <dbReference type="ARBA" id="ARBA00023082"/>
    </source>
</evidence>
<protein>
    <submittedName>
        <fullName evidence="8">RNA polymerase sigma factor</fullName>
    </submittedName>
</protein>
<evidence type="ECO:0000259" key="6">
    <source>
        <dbReference type="Pfam" id="PF04542"/>
    </source>
</evidence>
<dbReference type="CDD" id="cd06171">
    <property type="entry name" value="Sigma70_r4"/>
    <property type="match status" value="1"/>
</dbReference>
<dbReference type="InterPro" id="IPR013324">
    <property type="entry name" value="RNA_pol_sigma_r3/r4-like"/>
</dbReference>
<dbReference type="PANTHER" id="PTHR43133:SF8">
    <property type="entry name" value="RNA POLYMERASE SIGMA FACTOR HI_1459-RELATED"/>
    <property type="match status" value="1"/>
</dbReference>
<dbReference type="SUPFAM" id="SSF88659">
    <property type="entry name" value="Sigma3 and sigma4 domains of RNA polymerase sigma factors"/>
    <property type="match status" value="1"/>
</dbReference>
<evidence type="ECO:0000259" key="7">
    <source>
        <dbReference type="Pfam" id="PF08281"/>
    </source>
</evidence>
<dbReference type="PANTHER" id="PTHR43133">
    <property type="entry name" value="RNA POLYMERASE ECF-TYPE SIGMA FACTO"/>
    <property type="match status" value="1"/>
</dbReference>
<dbReference type="AlphaFoldDB" id="A0A410FZX7"/>
<feature type="domain" description="RNA polymerase sigma factor 70 region 4 type 2" evidence="7">
    <location>
        <begin position="124"/>
        <end position="174"/>
    </location>
</feature>
<proteinExistence type="inferred from homology"/>
<gene>
    <name evidence="8" type="ORF">EI546_02035</name>
</gene>
<dbReference type="GO" id="GO:0016987">
    <property type="term" value="F:sigma factor activity"/>
    <property type="evidence" value="ECO:0007669"/>
    <property type="project" value="UniProtKB-KW"/>
</dbReference>
<dbReference type="InterPro" id="IPR013325">
    <property type="entry name" value="RNA_pol_sigma_r2"/>
</dbReference>
<dbReference type="OrthoDB" id="1160671at2"/>
<keyword evidence="2" id="KW-0805">Transcription regulation</keyword>
<dbReference type="InterPro" id="IPR013249">
    <property type="entry name" value="RNA_pol_sigma70_r4_t2"/>
</dbReference>
<evidence type="ECO:0000256" key="1">
    <source>
        <dbReference type="ARBA" id="ARBA00010641"/>
    </source>
</evidence>
<dbReference type="GO" id="GO:0006352">
    <property type="term" value="P:DNA-templated transcription initiation"/>
    <property type="evidence" value="ECO:0007669"/>
    <property type="project" value="InterPro"/>
</dbReference>